<evidence type="ECO:0000256" key="7">
    <source>
        <dbReference type="ARBA" id="ARBA00023065"/>
    </source>
</evidence>
<evidence type="ECO:0000259" key="12">
    <source>
        <dbReference type="Pfam" id="PF13609"/>
    </source>
</evidence>
<dbReference type="SUPFAM" id="SSF56935">
    <property type="entry name" value="Porins"/>
    <property type="match status" value="1"/>
</dbReference>
<evidence type="ECO:0000256" key="1">
    <source>
        <dbReference type="ARBA" id="ARBA00004571"/>
    </source>
</evidence>
<dbReference type="PANTHER" id="PTHR34501">
    <property type="entry name" value="PROTEIN YDDL-RELATED"/>
    <property type="match status" value="1"/>
</dbReference>
<dbReference type="STRING" id="1452487.AVW16_02300"/>
<dbReference type="Gene3D" id="2.40.160.10">
    <property type="entry name" value="Porin"/>
    <property type="match status" value="1"/>
</dbReference>
<feature type="domain" description="Porin" evidence="12">
    <location>
        <begin position="10"/>
        <end position="357"/>
    </location>
</feature>
<evidence type="ECO:0000256" key="11">
    <source>
        <dbReference type="SAM" id="SignalP"/>
    </source>
</evidence>
<evidence type="ECO:0000256" key="2">
    <source>
        <dbReference type="ARBA" id="ARBA00011233"/>
    </source>
</evidence>
<accession>A0A165ELU9</accession>
<dbReference type="PRINTS" id="PR00184">
    <property type="entry name" value="NEISSPPORIN"/>
</dbReference>
<sequence>MTQYHTSRAAAAALALFAPLTLADVTLYGVIDETLESVSAKGANDPAADLKRGGRVGSNSSLIGFRGGEELGDGLKAIWQVESGIAADTGGGTLGTRDTFVGLAGRAGTLQLGLLTSSSRAMEGLFDINRGATGIGSSSALLGKLGNLALGDAALKSLSAVTPTMQIGLFDNRVRNAVQYLSPGFNGFSASALYGSGENAEGPSAYTANLGLKYDDGALYGGVSYTRVRTGADAAAPLASSAFRTVEDLRAALVYRFSAQTRVGAIVDRSEGALTDAGAALYGGRRLRQSVWYVNGSLGVAERGRLIAQYGRAGELTGGSADVGGGGRARHYQLGYEHDLSRRTMVKALYSAIRNEGGSRYDYGLGSVGSVAAGADPRGFALGLRHAF</sequence>
<evidence type="ECO:0000256" key="8">
    <source>
        <dbReference type="ARBA" id="ARBA00023114"/>
    </source>
</evidence>
<dbReference type="InterPro" id="IPR033900">
    <property type="entry name" value="Gram_neg_porin_domain"/>
</dbReference>
<proteinExistence type="predicted"/>
<keyword evidence="9" id="KW-0472">Membrane</keyword>
<dbReference type="Pfam" id="PF13609">
    <property type="entry name" value="Porin_4"/>
    <property type="match status" value="1"/>
</dbReference>
<evidence type="ECO:0000256" key="6">
    <source>
        <dbReference type="ARBA" id="ARBA00022729"/>
    </source>
</evidence>
<evidence type="ECO:0000256" key="9">
    <source>
        <dbReference type="ARBA" id="ARBA00023136"/>
    </source>
</evidence>
<keyword evidence="6 11" id="KW-0732">Signal</keyword>
<feature type="chain" id="PRO_5007857287" description="Porin domain-containing protein" evidence="11">
    <location>
        <begin position="24"/>
        <end position="388"/>
    </location>
</feature>
<dbReference type="InterPro" id="IPR023614">
    <property type="entry name" value="Porin_dom_sf"/>
</dbReference>
<evidence type="ECO:0000256" key="5">
    <source>
        <dbReference type="ARBA" id="ARBA00022692"/>
    </source>
</evidence>
<keyword evidence="14" id="KW-1185">Reference proteome</keyword>
<dbReference type="EMBL" id="LQQU01000058">
    <property type="protein sequence ID" value="KZE25877.1"/>
    <property type="molecule type" value="Genomic_DNA"/>
</dbReference>
<dbReference type="PANTHER" id="PTHR34501:SF9">
    <property type="entry name" value="MAJOR OUTER MEMBRANE PROTEIN P.IA"/>
    <property type="match status" value="1"/>
</dbReference>
<dbReference type="OrthoDB" id="5289162at2"/>
<dbReference type="Proteomes" id="UP000076625">
    <property type="component" value="Unassembled WGS sequence"/>
</dbReference>
<organism evidence="13 14">
    <name type="scientific">Crenobacter luteus</name>
    <dbReference type="NCBI Taxonomy" id="1452487"/>
    <lineage>
        <taxon>Bacteria</taxon>
        <taxon>Pseudomonadati</taxon>
        <taxon>Pseudomonadota</taxon>
        <taxon>Betaproteobacteria</taxon>
        <taxon>Neisseriales</taxon>
        <taxon>Neisseriaceae</taxon>
        <taxon>Crenobacter</taxon>
    </lineage>
</organism>
<feature type="signal peptide" evidence="11">
    <location>
        <begin position="1"/>
        <end position="23"/>
    </location>
</feature>
<dbReference type="InterPro" id="IPR050298">
    <property type="entry name" value="Gram-neg_bact_OMP"/>
</dbReference>
<comment type="subunit">
    <text evidence="2">Homotrimer.</text>
</comment>
<protein>
    <recommendedName>
        <fullName evidence="12">Porin domain-containing protein</fullName>
    </recommendedName>
</protein>
<reference evidence="14" key="1">
    <citation type="submission" date="2016-01" db="EMBL/GenBank/DDBJ databases">
        <title>Draft genome of Chromobacterium sp. F49.</title>
        <authorList>
            <person name="Hong K.W."/>
        </authorList>
    </citation>
    <scope>NUCLEOTIDE SEQUENCE [LARGE SCALE GENOMIC DNA]</scope>
    <source>
        <strain evidence="14">CN10</strain>
    </source>
</reference>
<evidence type="ECO:0000256" key="10">
    <source>
        <dbReference type="ARBA" id="ARBA00023237"/>
    </source>
</evidence>
<keyword evidence="10" id="KW-0998">Cell outer membrane</keyword>
<evidence type="ECO:0000256" key="4">
    <source>
        <dbReference type="ARBA" id="ARBA00022452"/>
    </source>
</evidence>
<keyword evidence="5" id="KW-0812">Transmembrane</keyword>
<dbReference type="GO" id="GO:0046930">
    <property type="term" value="C:pore complex"/>
    <property type="evidence" value="ECO:0007669"/>
    <property type="project" value="UniProtKB-KW"/>
</dbReference>
<evidence type="ECO:0000256" key="3">
    <source>
        <dbReference type="ARBA" id="ARBA00022448"/>
    </source>
</evidence>
<keyword evidence="4" id="KW-1134">Transmembrane beta strand</keyword>
<dbReference type="GO" id="GO:0015288">
    <property type="term" value="F:porin activity"/>
    <property type="evidence" value="ECO:0007669"/>
    <property type="project" value="UniProtKB-KW"/>
</dbReference>
<dbReference type="CDD" id="cd00342">
    <property type="entry name" value="gram_neg_porins"/>
    <property type="match status" value="1"/>
</dbReference>
<name>A0A165ELU9_9NEIS</name>
<keyword evidence="8" id="KW-0626">Porin</keyword>
<dbReference type="InterPro" id="IPR002299">
    <property type="entry name" value="Porin_Neis"/>
</dbReference>
<dbReference type="GO" id="GO:0009279">
    <property type="term" value="C:cell outer membrane"/>
    <property type="evidence" value="ECO:0007669"/>
    <property type="project" value="UniProtKB-SubCell"/>
</dbReference>
<dbReference type="GO" id="GO:0006811">
    <property type="term" value="P:monoatomic ion transport"/>
    <property type="evidence" value="ECO:0007669"/>
    <property type="project" value="UniProtKB-KW"/>
</dbReference>
<evidence type="ECO:0000313" key="13">
    <source>
        <dbReference type="EMBL" id="KZE25877.1"/>
    </source>
</evidence>
<comment type="subcellular location">
    <subcellularLocation>
        <location evidence="1">Cell outer membrane</location>
        <topology evidence="1">Multi-pass membrane protein</topology>
    </subcellularLocation>
</comment>
<evidence type="ECO:0000313" key="14">
    <source>
        <dbReference type="Proteomes" id="UP000076625"/>
    </source>
</evidence>
<dbReference type="AlphaFoldDB" id="A0A165ELU9"/>
<comment type="caution">
    <text evidence="13">The sequence shown here is derived from an EMBL/GenBank/DDBJ whole genome shotgun (WGS) entry which is preliminary data.</text>
</comment>
<keyword evidence="7" id="KW-0406">Ion transport</keyword>
<gene>
    <name evidence="13" type="ORF">AVW16_02300</name>
</gene>
<dbReference type="RefSeq" id="WP_066614295.1">
    <property type="nucleotide sequence ID" value="NZ_LQQU01000058.1"/>
</dbReference>
<keyword evidence="3" id="KW-0813">Transport</keyword>